<feature type="region of interest" description="Disordered" evidence="1">
    <location>
        <begin position="1"/>
        <end position="45"/>
    </location>
</feature>
<evidence type="ECO:0008006" key="4">
    <source>
        <dbReference type="Google" id="ProtNLM"/>
    </source>
</evidence>
<sequence length="247" mass="27352">MAPTPSSSMDQHHPLTIASASNPTSNPAPSAARIRENQRRSRARRKEYLQELEHKLTKCEQAGVRASVDIQLAARGVAEDNKRLKEENRRLKEEGEKLRRENERMRANLDGNQQERAGASKGGKSVAGASSHGIQDAEAEAPSQLRDSTDRQQPTTRTEGEEIYTQLTPIPTESSSEVSCIRQNDQMVLGDDTSSCEYAAHIITSMRADISTDDVRADLGCGGDIREWRKCKVDNSKLFVAVDRYTG</sequence>
<feature type="compositionally biased region" description="Low complexity" evidence="1">
    <location>
        <begin position="117"/>
        <end position="131"/>
    </location>
</feature>
<dbReference type="AlphaFoldDB" id="A0A8H6L219"/>
<feature type="compositionally biased region" description="Low complexity" evidence="1">
    <location>
        <begin position="18"/>
        <end position="32"/>
    </location>
</feature>
<dbReference type="CDD" id="cd14688">
    <property type="entry name" value="bZIP_YAP"/>
    <property type="match status" value="1"/>
</dbReference>
<evidence type="ECO:0000313" key="2">
    <source>
        <dbReference type="EMBL" id="KAF6232671.1"/>
    </source>
</evidence>
<evidence type="ECO:0000256" key="1">
    <source>
        <dbReference type="SAM" id="MobiDB-lite"/>
    </source>
</evidence>
<comment type="caution">
    <text evidence="2">The sequence shown here is derived from an EMBL/GenBank/DDBJ whole genome shotgun (WGS) entry which is preliminary data.</text>
</comment>
<proteinExistence type="predicted"/>
<feature type="compositionally biased region" description="Polar residues" evidence="1">
    <location>
        <begin position="165"/>
        <end position="176"/>
    </location>
</feature>
<name>A0A8H6L219_9LECA</name>
<dbReference type="Proteomes" id="UP000578531">
    <property type="component" value="Unassembled WGS sequence"/>
</dbReference>
<dbReference type="PANTHER" id="PTHR42070">
    <property type="entry name" value="FILAMENT ASSOCIATED PROTEIN, PUTATIVE (AFU_ORTHOLOGUE AFUA_8G06630)-RELATED"/>
    <property type="match status" value="1"/>
</dbReference>
<accession>A0A8H6L219</accession>
<evidence type="ECO:0000313" key="3">
    <source>
        <dbReference type="Proteomes" id="UP000578531"/>
    </source>
</evidence>
<dbReference type="Gene3D" id="1.20.5.170">
    <property type="match status" value="1"/>
</dbReference>
<dbReference type="GeneID" id="59290762"/>
<keyword evidence="3" id="KW-1185">Reference proteome</keyword>
<organism evidence="2 3">
    <name type="scientific">Letharia columbiana</name>
    <dbReference type="NCBI Taxonomy" id="112416"/>
    <lineage>
        <taxon>Eukaryota</taxon>
        <taxon>Fungi</taxon>
        <taxon>Dikarya</taxon>
        <taxon>Ascomycota</taxon>
        <taxon>Pezizomycotina</taxon>
        <taxon>Lecanoromycetes</taxon>
        <taxon>OSLEUM clade</taxon>
        <taxon>Lecanoromycetidae</taxon>
        <taxon>Lecanorales</taxon>
        <taxon>Lecanorineae</taxon>
        <taxon>Parmeliaceae</taxon>
        <taxon>Letharia</taxon>
    </lineage>
</organism>
<protein>
    <recommendedName>
        <fullName evidence="4">BZIP domain-containing protein</fullName>
    </recommendedName>
</protein>
<feature type="region of interest" description="Disordered" evidence="1">
    <location>
        <begin position="86"/>
        <end position="176"/>
    </location>
</feature>
<dbReference type="RefSeq" id="XP_037162097.1">
    <property type="nucleotide sequence ID" value="XM_037311003.1"/>
</dbReference>
<dbReference type="EMBL" id="JACCJC010000046">
    <property type="protein sequence ID" value="KAF6232671.1"/>
    <property type="molecule type" value="Genomic_DNA"/>
</dbReference>
<feature type="compositionally biased region" description="Basic and acidic residues" evidence="1">
    <location>
        <begin position="86"/>
        <end position="107"/>
    </location>
</feature>
<reference evidence="2 3" key="1">
    <citation type="journal article" date="2020" name="Genomics">
        <title>Complete, high-quality genomes from long-read metagenomic sequencing of two wolf lichen thalli reveals enigmatic genome architecture.</title>
        <authorList>
            <person name="McKenzie S.K."/>
            <person name="Walston R.F."/>
            <person name="Allen J.L."/>
        </authorList>
    </citation>
    <scope>NUCLEOTIDE SEQUENCE [LARGE SCALE GENOMIC DNA]</scope>
    <source>
        <strain evidence="2">WasteWater2</strain>
    </source>
</reference>
<dbReference type="PANTHER" id="PTHR42070:SF1">
    <property type="entry name" value="FILAMENT ASSOCIATED PROTEIN, PUTATIVE (AFU_ORTHOLOGUE AFUA_8G06630)-RELATED"/>
    <property type="match status" value="1"/>
</dbReference>
<gene>
    <name evidence="2" type="ORF">HO173_009110</name>
</gene>
<dbReference type="OrthoDB" id="4505928at2759"/>